<dbReference type="Pfam" id="PF22785">
    <property type="entry name" value="Tc-R-P"/>
    <property type="match status" value="1"/>
</dbReference>
<reference evidence="5" key="1">
    <citation type="journal article" date="2019" name="Int. J. Syst. Evol. Microbiol.">
        <title>The Global Catalogue of Microorganisms (GCM) 10K type strain sequencing project: providing services to taxonomists for standard genome sequencing and annotation.</title>
        <authorList>
            <consortium name="The Broad Institute Genomics Platform"/>
            <consortium name="The Broad Institute Genome Sequencing Center for Infectious Disease"/>
            <person name="Wu L."/>
            <person name="Ma J."/>
        </authorList>
    </citation>
    <scope>NUCLEOTIDE SEQUENCE [LARGE SCALE GENOMIC DNA]</scope>
    <source>
        <strain evidence="5">KCTC 23723</strain>
    </source>
</reference>
<dbReference type="Proteomes" id="UP000634667">
    <property type="component" value="Unassembled WGS sequence"/>
</dbReference>
<proteinExistence type="predicted"/>
<accession>A0ABQ2WF27</accession>
<dbReference type="PROSITE" id="PS50206">
    <property type="entry name" value="RHODANESE_3"/>
    <property type="match status" value="1"/>
</dbReference>
<dbReference type="EC" id="3.1.3.48" evidence="1"/>
<dbReference type="EMBL" id="BMYR01000001">
    <property type="protein sequence ID" value="GGW49441.1"/>
    <property type="molecule type" value="Genomic_DNA"/>
</dbReference>
<evidence type="ECO:0000259" key="2">
    <source>
        <dbReference type="PROSITE" id="PS50056"/>
    </source>
</evidence>
<gene>
    <name evidence="4" type="ORF">GCM10008111_01470</name>
</gene>
<name>A0ABQ2WF27_9ALTE</name>
<dbReference type="Gene3D" id="3.90.190.10">
    <property type="entry name" value="Protein tyrosine phosphatase superfamily"/>
    <property type="match status" value="1"/>
</dbReference>
<feature type="domain" description="Tyrosine specific protein phosphatases" evidence="2">
    <location>
        <begin position="107"/>
        <end position="155"/>
    </location>
</feature>
<dbReference type="InterPro" id="IPR029021">
    <property type="entry name" value="Prot-tyrosine_phosphatase-like"/>
</dbReference>
<protein>
    <recommendedName>
        <fullName evidence="1">protein-tyrosine-phosphatase</fullName>
        <ecNumber evidence="1">3.1.3.48</ecNumber>
    </recommendedName>
</protein>
<keyword evidence="5" id="KW-1185">Reference proteome</keyword>
<evidence type="ECO:0000259" key="3">
    <source>
        <dbReference type="PROSITE" id="PS50206"/>
    </source>
</evidence>
<dbReference type="InterPro" id="IPR016130">
    <property type="entry name" value="Tyr_Pase_AS"/>
</dbReference>
<evidence type="ECO:0000313" key="5">
    <source>
        <dbReference type="Proteomes" id="UP000634667"/>
    </source>
</evidence>
<comment type="caution">
    <text evidence="4">The sequence shown here is derived from an EMBL/GenBank/DDBJ whole genome shotgun (WGS) entry which is preliminary data.</text>
</comment>
<dbReference type="SUPFAM" id="SSF52799">
    <property type="entry name" value="(Phosphotyrosine protein) phosphatases II"/>
    <property type="match status" value="1"/>
</dbReference>
<dbReference type="RefSeq" id="WP_189479459.1">
    <property type="nucleotide sequence ID" value="NZ_BMYR01000001.1"/>
</dbReference>
<sequence length="167" mass="17768">MSHPYDVLQLDNAALLFTPCPGTKETSVADALATLKQAGAKAVLTLTPHSELAALNVTDLAQQCASADLQWFYCPIEDDCAPGDAFQQAWHSAGPALKQLLEQQHTVAIHCKGGSGRTSLAAAQLLAEQGVDKAQILSLIKQIRPKALSLPPHVDYFQALPSASQKD</sequence>
<dbReference type="PROSITE" id="PS00383">
    <property type="entry name" value="TYR_PHOSPHATASE_1"/>
    <property type="match status" value="1"/>
</dbReference>
<evidence type="ECO:0000256" key="1">
    <source>
        <dbReference type="ARBA" id="ARBA00013064"/>
    </source>
</evidence>
<dbReference type="InterPro" id="IPR001763">
    <property type="entry name" value="Rhodanese-like_dom"/>
</dbReference>
<evidence type="ECO:0000313" key="4">
    <source>
        <dbReference type="EMBL" id="GGW49441.1"/>
    </source>
</evidence>
<dbReference type="PROSITE" id="PS50056">
    <property type="entry name" value="TYR_PHOSPHATASE_2"/>
    <property type="match status" value="1"/>
</dbReference>
<organism evidence="4 5">
    <name type="scientific">Alishewanella tabrizica</name>
    <dbReference type="NCBI Taxonomy" id="671278"/>
    <lineage>
        <taxon>Bacteria</taxon>
        <taxon>Pseudomonadati</taxon>
        <taxon>Pseudomonadota</taxon>
        <taxon>Gammaproteobacteria</taxon>
        <taxon>Alteromonadales</taxon>
        <taxon>Alteromonadaceae</taxon>
        <taxon>Alishewanella</taxon>
    </lineage>
</organism>
<feature type="domain" description="Rhodanese" evidence="3">
    <location>
        <begin position="82"/>
        <end position="148"/>
    </location>
</feature>
<dbReference type="InterPro" id="IPR000387">
    <property type="entry name" value="Tyr_Pase_dom"/>
</dbReference>